<dbReference type="InterPro" id="IPR024624">
    <property type="entry name" value="Pyridox_Oxase_Alr4036_FMN-bd"/>
</dbReference>
<dbReference type="OrthoDB" id="5736591at2"/>
<dbReference type="eggNOG" id="COG5135">
    <property type="taxonomic scope" value="Bacteria"/>
</dbReference>
<keyword evidence="3" id="KW-1185">Reference proteome</keyword>
<dbReference type="SUPFAM" id="SSF50475">
    <property type="entry name" value="FMN-binding split barrel"/>
    <property type="match status" value="1"/>
</dbReference>
<dbReference type="InterPro" id="IPR012349">
    <property type="entry name" value="Split_barrel_FMN-bd"/>
</dbReference>
<dbReference type="InParanoid" id="U5DEE5"/>
<feature type="domain" description="Pyridoxamine 5'-phosphate oxidase Alr4036 family FMN-binding" evidence="1">
    <location>
        <begin position="4"/>
        <end position="96"/>
    </location>
</feature>
<organism evidence="2 3">
    <name type="scientific">Rubidibacter lacunae KORDI 51-2</name>
    <dbReference type="NCBI Taxonomy" id="582515"/>
    <lineage>
        <taxon>Bacteria</taxon>
        <taxon>Bacillati</taxon>
        <taxon>Cyanobacteriota</taxon>
        <taxon>Cyanophyceae</taxon>
        <taxon>Oscillatoriophycideae</taxon>
        <taxon>Chroococcales</taxon>
        <taxon>Aphanothecaceae</taxon>
        <taxon>Rubidibacter</taxon>
    </lineage>
</organism>
<protein>
    <submittedName>
        <fullName evidence="2">PPOX class probable FMN-dependent enzyme, alr4036 family</fullName>
    </submittedName>
</protein>
<dbReference type="NCBIfam" id="TIGR04026">
    <property type="entry name" value="PPOX_FMN_cyano"/>
    <property type="match status" value="1"/>
</dbReference>
<dbReference type="GO" id="GO:0010181">
    <property type="term" value="F:FMN binding"/>
    <property type="evidence" value="ECO:0007669"/>
    <property type="project" value="InterPro"/>
</dbReference>
<accession>U5DEE5</accession>
<evidence type="ECO:0000259" key="1">
    <source>
        <dbReference type="Pfam" id="PF12766"/>
    </source>
</evidence>
<evidence type="ECO:0000313" key="2">
    <source>
        <dbReference type="EMBL" id="ERN42883.1"/>
    </source>
</evidence>
<sequence length="195" mass="22480">MALAPWRSPIARALHRNRSDAHARFFQLATVMPDGRPANRTVVFRGFFPNTDTLEVVTDARSEKVAQIDRQPWGEVCWYFTKTREQFRIAGRLKFVSADATDADLQRERQERWYDLSDSARLQFIWPQPKASRDSDRNAFFVKAPAANTKPASTFNLLLVEPVAVDWLELRGDPQNRTLFLQTDDGKWSVRSVNP</sequence>
<gene>
    <name evidence="2" type="ORF">KR51_00004110</name>
</gene>
<dbReference type="Proteomes" id="UP000016960">
    <property type="component" value="Unassembled WGS sequence"/>
</dbReference>
<comment type="caution">
    <text evidence="2">The sequence shown here is derived from an EMBL/GenBank/DDBJ whole genome shotgun (WGS) entry which is preliminary data.</text>
</comment>
<proteinExistence type="predicted"/>
<reference evidence="2 3" key="1">
    <citation type="submission" date="2013-05" db="EMBL/GenBank/DDBJ databases">
        <title>Draft genome sequence of Rubidibacter lacunae KORDI 51-2.</title>
        <authorList>
            <person name="Choi D.H."/>
            <person name="Noh J.H."/>
            <person name="Kwon K.-K."/>
            <person name="Lee J.-H."/>
            <person name="Ryu J.-Y."/>
        </authorList>
    </citation>
    <scope>NUCLEOTIDE SEQUENCE [LARGE SCALE GENOMIC DNA]</scope>
    <source>
        <strain evidence="2 3">KORDI 51-2</strain>
    </source>
</reference>
<dbReference type="STRING" id="582515.KR51_00004110"/>
<dbReference type="Pfam" id="PF12766">
    <property type="entry name" value="Pyridox_oxase_2"/>
    <property type="match status" value="1"/>
</dbReference>
<name>U5DEE5_9CHRO</name>
<dbReference type="Gene3D" id="2.30.110.10">
    <property type="entry name" value="Electron Transport, Fmn-binding Protein, Chain A"/>
    <property type="match status" value="1"/>
</dbReference>
<dbReference type="InterPro" id="IPR024015">
    <property type="entry name" value="Pyridox_Oxase_FMN-dep_Alr4036"/>
</dbReference>
<dbReference type="PANTHER" id="PTHR28243:SF1">
    <property type="entry name" value="PYRIDOXAMINE 5'-PHOSPHATE OXIDASE ALR4036 FAMILY FMN-BINDING DOMAIN-CONTAINING PROTEIN"/>
    <property type="match status" value="1"/>
</dbReference>
<evidence type="ECO:0000313" key="3">
    <source>
        <dbReference type="Proteomes" id="UP000016960"/>
    </source>
</evidence>
<dbReference type="EMBL" id="ASSJ01000005">
    <property type="protein sequence ID" value="ERN42883.1"/>
    <property type="molecule type" value="Genomic_DNA"/>
</dbReference>
<dbReference type="AlphaFoldDB" id="U5DEE5"/>
<dbReference type="PANTHER" id="PTHR28243">
    <property type="entry name" value="AGL049CP"/>
    <property type="match status" value="1"/>
</dbReference>